<dbReference type="AlphaFoldDB" id="A0A9N9AHU1"/>
<dbReference type="Proteomes" id="UP000789342">
    <property type="component" value="Unassembled WGS sequence"/>
</dbReference>
<gene>
    <name evidence="3" type="ORF">AMORRO_LOCUS4791</name>
</gene>
<evidence type="ECO:0000313" key="3">
    <source>
        <dbReference type="EMBL" id="CAG8533609.1"/>
    </source>
</evidence>
<dbReference type="OrthoDB" id="5588846at2759"/>
<dbReference type="Gene3D" id="2.80.10.50">
    <property type="match status" value="1"/>
</dbReference>
<protein>
    <submittedName>
        <fullName evidence="3">8256_t:CDS:1</fullName>
    </submittedName>
</protein>
<evidence type="ECO:0000313" key="4">
    <source>
        <dbReference type="Proteomes" id="UP000789342"/>
    </source>
</evidence>
<dbReference type="PROSITE" id="PS50919">
    <property type="entry name" value="MIR"/>
    <property type="match status" value="1"/>
</dbReference>
<keyword evidence="1" id="KW-0677">Repeat</keyword>
<reference evidence="3" key="1">
    <citation type="submission" date="2021-06" db="EMBL/GenBank/DDBJ databases">
        <authorList>
            <person name="Kallberg Y."/>
            <person name="Tangrot J."/>
            <person name="Rosling A."/>
        </authorList>
    </citation>
    <scope>NUCLEOTIDE SEQUENCE</scope>
    <source>
        <strain evidence="3">CL551</strain>
    </source>
</reference>
<dbReference type="InterPro" id="IPR036300">
    <property type="entry name" value="MIR_dom_sf"/>
</dbReference>
<organism evidence="3 4">
    <name type="scientific">Acaulospora morrowiae</name>
    <dbReference type="NCBI Taxonomy" id="94023"/>
    <lineage>
        <taxon>Eukaryota</taxon>
        <taxon>Fungi</taxon>
        <taxon>Fungi incertae sedis</taxon>
        <taxon>Mucoromycota</taxon>
        <taxon>Glomeromycotina</taxon>
        <taxon>Glomeromycetes</taxon>
        <taxon>Diversisporales</taxon>
        <taxon>Acaulosporaceae</taxon>
        <taxon>Acaulospora</taxon>
    </lineage>
</organism>
<dbReference type="EMBL" id="CAJVPV010002710">
    <property type="protein sequence ID" value="CAG8533609.1"/>
    <property type="molecule type" value="Genomic_DNA"/>
</dbReference>
<feature type="domain" description="MIR" evidence="2">
    <location>
        <begin position="171"/>
        <end position="226"/>
    </location>
</feature>
<sequence length="345" mass="39043">MEPLVNQSKIPMIAITVHPSKYNGTQDPESWLQDIRFFCRLHGIDDEEDIVSFALLKVDPMILIPEKTVSFSGLIRALKSHVTYPVMSASALHSLRQLKYSSNMEMTDFISTFLSLCRSANITNLMEQKHYLLNSLHDDNIRNILANKFRNVDEFDWVIKIFQGILYEYPLHQIRYGSRITIKHCVTGQYLSHGEHKPVEPGSQNSRVYCNGCKPKENEVWIVTSPYGENKSHGDSTHINSLIGLCHEKSRANLSASDKPGNHAAFASSGKDINCNWVVKRHTTESGCHNDLNGAWAIGDIIILENANSKLPLYSRAQDYEGNQEVSLEGDGYEENNKWYAEIIG</sequence>
<evidence type="ECO:0000256" key="1">
    <source>
        <dbReference type="ARBA" id="ARBA00022737"/>
    </source>
</evidence>
<accession>A0A9N9AHU1</accession>
<dbReference type="SMART" id="SM00472">
    <property type="entry name" value="MIR"/>
    <property type="match status" value="3"/>
</dbReference>
<name>A0A9N9AHU1_9GLOM</name>
<proteinExistence type="predicted"/>
<dbReference type="InterPro" id="IPR016093">
    <property type="entry name" value="MIR_motif"/>
</dbReference>
<dbReference type="SUPFAM" id="SSF82109">
    <property type="entry name" value="MIR domain"/>
    <property type="match status" value="1"/>
</dbReference>
<evidence type="ECO:0000259" key="2">
    <source>
        <dbReference type="PROSITE" id="PS50919"/>
    </source>
</evidence>
<keyword evidence="4" id="KW-1185">Reference proteome</keyword>
<comment type="caution">
    <text evidence="3">The sequence shown here is derived from an EMBL/GenBank/DDBJ whole genome shotgun (WGS) entry which is preliminary data.</text>
</comment>